<dbReference type="EnsemblMetazoa" id="HelroT89180">
    <property type="protein sequence ID" value="HelroP89180"/>
    <property type="gene ID" value="HelroG89180"/>
</dbReference>
<evidence type="ECO:0000256" key="1">
    <source>
        <dbReference type="ARBA" id="ARBA00004123"/>
    </source>
</evidence>
<protein>
    <recommendedName>
        <fullName evidence="8">C2H2-type domain-containing protein</fullName>
    </recommendedName>
</protein>
<dbReference type="PANTHER" id="PTHR16515">
    <property type="entry name" value="PR DOMAIN ZINC FINGER PROTEIN"/>
    <property type="match status" value="1"/>
</dbReference>
<keyword evidence="4 7" id="KW-0863">Zinc-finger</keyword>
<comment type="subcellular location">
    <subcellularLocation>
        <location evidence="1">Nucleus</location>
    </subcellularLocation>
</comment>
<reference evidence="9 11" key="2">
    <citation type="journal article" date="2013" name="Nature">
        <title>Insights into bilaterian evolution from three spiralian genomes.</title>
        <authorList>
            <person name="Simakov O."/>
            <person name="Marletaz F."/>
            <person name="Cho S.J."/>
            <person name="Edsinger-Gonzales E."/>
            <person name="Havlak P."/>
            <person name="Hellsten U."/>
            <person name="Kuo D.H."/>
            <person name="Larsson T."/>
            <person name="Lv J."/>
            <person name="Arendt D."/>
            <person name="Savage R."/>
            <person name="Osoegawa K."/>
            <person name="de Jong P."/>
            <person name="Grimwood J."/>
            <person name="Chapman J.A."/>
            <person name="Shapiro H."/>
            <person name="Aerts A."/>
            <person name="Otillar R.P."/>
            <person name="Terry A.Y."/>
            <person name="Boore J.L."/>
            <person name="Grigoriev I.V."/>
            <person name="Lindberg D.R."/>
            <person name="Seaver E.C."/>
            <person name="Weisblat D.A."/>
            <person name="Putnam N.H."/>
            <person name="Rokhsar D.S."/>
        </authorList>
    </citation>
    <scope>NUCLEOTIDE SEQUENCE</scope>
</reference>
<dbReference type="AlphaFoldDB" id="T1G797"/>
<keyword evidence="2" id="KW-0479">Metal-binding</keyword>
<keyword evidence="3" id="KW-0677">Repeat</keyword>
<reference evidence="11" key="1">
    <citation type="submission" date="2012-12" db="EMBL/GenBank/DDBJ databases">
        <authorList>
            <person name="Hellsten U."/>
            <person name="Grimwood J."/>
            <person name="Chapman J.A."/>
            <person name="Shapiro H."/>
            <person name="Aerts A."/>
            <person name="Otillar R.P."/>
            <person name="Terry A.Y."/>
            <person name="Boore J.L."/>
            <person name="Simakov O."/>
            <person name="Marletaz F."/>
            <person name="Cho S.-J."/>
            <person name="Edsinger-Gonzales E."/>
            <person name="Havlak P."/>
            <person name="Kuo D.-H."/>
            <person name="Larsson T."/>
            <person name="Lv J."/>
            <person name="Arendt D."/>
            <person name="Savage R."/>
            <person name="Osoegawa K."/>
            <person name="de Jong P."/>
            <person name="Lindberg D.R."/>
            <person name="Seaver E.C."/>
            <person name="Weisblat D.A."/>
            <person name="Putnam N.H."/>
            <person name="Grigoriev I.V."/>
            <person name="Rokhsar D.S."/>
        </authorList>
    </citation>
    <scope>NUCLEOTIDE SEQUENCE</scope>
</reference>
<name>T1G797_HELRO</name>
<evidence type="ECO:0000313" key="10">
    <source>
        <dbReference type="EnsemblMetazoa" id="HelroP89180"/>
    </source>
</evidence>
<feature type="domain" description="C2H2-type" evidence="8">
    <location>
        <begin position="29"/>
        <end position="56"/>
    </location>
</feature>
<evidence type="ECO:0000256" key="5">
    <source>
        <dbReference type="ARBA" id="ARBA00022833"/>
    </source>
</evidence>
<dbReference type="CTD" id="20216944"/>
<dbReference type="Gene3D" id="3.30.160.60">
    <property type="entry name" value="Classic Zinc Finger"/>
    <property type="match status" value="2"/>
</dbReference>
<dbReference type="InParanoid" id="T1G797"/>
<dbReference type="GO" id="GO:0008270">
    <property type="term" value="F:zinc ion binding"/>
    <property type="evidence" value="ECO:0007669"/>
    <property type="project" value="UniProtKB-KW"/>
</dbReference>
<evidence type="ECO:0000256" key="2">
    <source>
        <dbReference type="ARBA" id="ARBA00022723"/>
    </source>
</evidence>
<reference evidence="10" key="3">
    <citation type="submission" date="2015-06" db="UniProtKB">
        <authorList>
            <consortium name="EnsemblMetazoa"/>
        </authorList>
    </citation>
    <scope>IDENTIFICATION</scope>
</reference>
<dbReference type="PROSITE" id="PS50157">
    <property type="entry name" value="ZINC_FINGER_C2H2_2"/>
    <property type="match status" value="2"/>
</dbReference>
<dbReference type="HOGENOM" id="CLU_2362024_0_0_1"/>
<accession>T1G797</accession>
<evidence type="ECO:0000256" key="6">
    <source>
        <dbReference type="ARBA" id="ARBA00023242"/>
    </source>
</evidence>
<sequence length="96" mass="11242">MDQNTGNERIYSKTNSTIPSPLGVEEKIQKCQRCMKTFPTAQQLLQHSLVHSNVRKYPCQYCEKTFKQLSHVQQHLRIHTGINCHINIFICIYHLT</sequence>
<keyword evidence="5" id="KW-0862">Zinc</keyword>
<dbReference type="KEGG" id="hro:HELRODRAFT_89180"/>
<evidence type="ECO:0000256" key="4">
    <source>
        <dbReference type="ARBA" id="ARBA00022771"/>
    </source>
</evidence>
<gene>
    <name evidence="10" type="primary">20216944</name>
    <name evidence="9" type="ORF">HELRODRAFT_89180</name>
</gene>
<organism evidence="10 11">
    <name type="scientific">Helobdella robusta</name>
    <name type="common">Californian leech</name>
    <dbReference type="NCBI Taxonomy" id="6412"/>
    <lineage>
        <taxon>Eukaryota</taxon>
        <taxon>Metazoa</taxon>
        <taxon>Spiralia</taxon>
        <taxon>Lophotrochozoa</taxon>
        <taxon>Annelida</taxon>
        <taxon>Clitellata</taxon>
        <taxon>Hirudinea</taxon>
        <taxon>Rhynchobdellida</taxon>
        <taxon>Glossiphoniidae</taxon>
        <taxon>Helobdella</taxon>
    </lineage>
</organism>
<dbReference type="PANTHER" id="PTHR16515:SF49">
    <property type="entry name" value="GASTRULA ZINC FINGER PROTEIN XLCGF49.1-LIKE-RELATED"/>
    <property type="match status" value="1"/>
</dbReference>
<dbReference type="EMBL" id="KB097628">
    <property type="protein sequence ID" value="ESN93264.1"/>
    <property type="molecule type" value="Genomic_DNA"/>
</dbReference>
<dbReference type="GeneID" id="20216944"/>
<evidence type="ECO:0000259" key="8">
    <source>
        <dbReference type="PROSITE" id="PS50157"/>
    </source>
</evidence>
<evidence type="ECO:0000313" key="11">
    <source>
        <dbReference type="Proteomes" id="UP000015101"/>
    </source>
</evidence>
<dbReference type="EMBL" id="AMQM01007501">
    <property type="status" value="NOT_ANNOTATED_CDS"/>
    <property type="molecule type" value="Genomic_DNA"/>
</dbReference>
<dbReference type="eggNOG" id="KOG1721">
    <property type="taxonomic scope" value="Eukaryota"/>
</dbReference>
<dbReference type="FunFam" id="3.30.160.60:FF:000233">
    <property type="entry name" value="Putative zinc finger protein 362"/>
    <property type="match status" value="1"/>
</dbReference>
<dbReference type="InterPro" id="IPR036236">
    <property type="entry name" value="Znf_C2H2_sf"/>
</dbReference>
<dbReference type="InterPro" id="IPR013087">
    <property type="entry name" value="Znf_C2H2_type"/>
</dbReference>
<dbReference type="OrthoDB" id="5305647at2759"/>
<dbReference type="InterPro" id="IPR050331">
    <property type="entry name" value="Zinc_finger"/>
</dbReference>
<dbReference type="PROSITE" id="PS00028">
    <property type="entry name" value="ZINC_FINGER_C2H2_1"/>
    <property type="match status" value="2"/>
</dbReference>
<dbReference type="Pfam" id="PF00096">
    <property type="entry name" value="zf-C2H2"/>
    <property type="match status" value="1"/>
</dbReference>
<evidence type="ECO:0000256" key="7">
    <source>
        <dbReference type="PROSITE-ProRule" id="PRU00042"/>
    </source>
</evidence>
<dbReference type="RefSeq" id="XP_009028641.1">
    <property type="nucleotide sequence ID" value="XM_009030393.1"/>
</dbReference>
<evidence type="ECO:0000256" key="3">
    <source>
        <dbReference type="ARBA" id="ARBA00022737"/>
    </source>
</evidence>
<keyword evidence="11" id="KW-1185">Reference proteome</keyword>
<evidence type="ECO:0000313" key="9">
    <source>
        <dbReference type="EMBL" id="ESN93264.1"/>
    </source>
</evidence>
<dbReference type="SUPFAM" id="SSF57667">
    <property type="entry name" value="beta-beta-alpha zinc fingers"/>
    <property type="match status" value="1"/>
</dbReference>
<feature type="domain" description="C2H2-type" evidence="8">
    <location>
        <begin position="57"/>
        <end position="81"/>
    </location>
</feature>
<keyword evidence="6" id="KW-0539">Nucleus</keyword>
<dbReference type="SMART" id="SM00355">
    <property type="entry name" value="ZnF_C2H2"/>
    <property type="match status" value="2"/>
</dbReference>
<dbReference type="GO" id="GO:0005634">
    <property type="term" value="C:nucleus"/>
    <property type="evidence" value="ECO:0007669"/>
    <property type="project" value="UniProtKB-SubCell"/>
</dbReference>
<proteinExistence type="predicted"/>
<dbReference type="Proteomes" id="UP000015101">
    <property type="component" value="Unassembled WGS sequence"/>
</dbReference>